<sequence length="664" mass="72910">MNKNLLPILTIVLLFTHRTILGQIVVTYPTERAVFQRSASNEANVYIGGFITEPYNSIEARFIPRVSGEGEAAPIGGGWTVINTPVGGQFLGSITVKGGWYRLEVRGLRNGTVLQTTSIERVGVGEVFVVAGQSNATGGDANPNGPGAAHDQVNSVNFQNFNPATLSITPYADIQVPCPVFEHLDANVKTAPFGNYAWCWGAFGDMIYQKLKVPVMIFNAGWSSSGIDNWQKSINPGASPISAFGYQYPAGLPFGHLRIALNNYIAQLGVRAVLWHQGETDNYLEQVADNTFEKYKSGLWEVISASRSLSGKSNLAWLVSRASRFTVNGLSRTSDNVINAQNELINNDGSYPHIYPGPETDPYYSIEYRSDQVHFRGDGVTPSSDGNVYSGLIHLAQFWADKINDGFLNQSVPYGAIPPPLVTVANENTALGTTFSGPAIPAGSIYNWLKIDDCNQIEHEDRDWTVGIGYYKLKIVDANKNTILSPKLYVSGKTLPVTWQYFNAHSTENGRSMLQWATASEYNASHFEVERSTNAVNYAPVKTVQAVGDSKAINEYTYLDEFLVPGTYYYRLKEVDRDGKFDYSRIVSVKLTADVTAKAYPNPVTNKLTLESAGALRLVEVISAAGKKLYSTNTDQKLFELNMQPYPSGLYTVTAGGKTYKIVK</sequence>
<dbReference type="Gene3D" id="2.60.40.10">
    <property type="entry name" value="Immunoglobulins"/>
    <property type="match status" value="1"/>
</dbReference>
<feature type="domain" description="Sialate O-acetylesterase" evidence="2">
    <location>
        <begin position="126"/>
        <end position="325"/>
    </location>
</feature>
<evidence type="ECO:0000313" key="5">
    <source>
        <dbReference type="Proteomes" id="UP001164653"/>
    </source>
</evidence>
<dbReference type="InterPro" id="IPR005181">
    <property type="entry name" value="SASA"/>
</dbReference>
<evidence type="ECO:0000313" key="4">
    <source>
        <dbReference type="EMBL" id="WAC13810.1"/>
    </source>
</evidence>
<dbReference type="GO" id="GO:0016788">
    <property type="term" value="F:hydrolase activity, acting on ester bonds"/>
    <property type="evidence" value="ECO:0007669"/>
    <property type="project" value="UniProtKB-ARBA"/>
</dbReference>
<dbReference type="SUPFAM" id="SSF52266">
    <property type="entry name" value="SGNH hydrolase"/>
    <property type="match status" value="1"/>
</dbReference>
<dbReference type="RefSeq" id="WP_244819082.1">
    <property type="nucleotide sequence ID" value="NZ_CP112998.1"/>
</dbReference>
<evidence type="ECO:0000256" key="1">
    <source>
        <dbReference type="ARBA" id="ARBA00022801"/>
    </source>
</evidence>
<reference evidence="4" key="1">
    <citation type="submission" date="2022-11" db="EMBL/GenBank/DDBJ databases">
        <title>Dyadobacter pollutisoli sp. nov., isolated from plastic dumped soil.</title>
        <authorList>
            <person name="Kim J.M."/>
            <person name="Kim K.R."/>
            <person name="Lee J.K."/>
            <person name="Hao L."/>
            <person name="Jeon C.O."/>
        </authorList>
    </citation>
    <scope>NUCLEOTIDE SEQUENCE</scope>
    <source>
        <strain evidence="4">U1</strain>
    </source>
</reference>
<feature type="domain" description="Secretion system C-terminal sorting" evidence="3">
    <location>
        <begin position="600"/>
        <end position="662"/>
    </location>
</feature>
<dbReference type="NCBIfam" id="TIGR04183">
    <property type="entry name" value="Por_Secre_tail"/>
    <property type="match status" value="1"/>
</dbReference>
<organism evidence="4 5">
    <name type="scientific">Dyadobacter pollutisoli</name>
    <dbReference type="NCBI Taxonomy" id="2910158"/>
    <lineage>
        <taxon>Bacteria</taxon>
        <taxon>Pseudomonadati</taxon>
        <taxon>Bacteroidota</taxon>
        <taxon>Cytophagia</taxon>
        <taxon>Cytophagales</taxon>
        <taxon>Spirosomataceae</taxon>
        <taxon>Dyadobacter</taxon>
    </lineage>
</organism>
<dbReference type="EMBL" id="CP112998">
    <property type="protein sequence ID" value="WAC13810.1"/>
    <property type="molecule type" value="Genomic_DNA"/>
</dbReference>
<evidence type="ECO:0000259" key="3">
    <source>
        <dbReference type="Pfam" id="PF18962"/>
    </source>
</evidence>
<keyword evidence="1" id="KW-0378">Hydrolase</keyword>
<dbReference type="Pfam" id="PF03629">
    <property type="entry name" value="SASA"/>
    <property type="match status" value="1"/>
</dbReference>
<proteinExistence type="predicted"/>
<name>A0A9E8NBW4_9BACT</name>
<dbReference type="AlphaFoldDB" id="A0A9E8NBW4"/>
<keyword evidence="5" id="KW-1185">Reference proteome</keyword>
<dbReference type="InterPro" id="IPR036514">
    <property type="entry name" value="SGNH_hydro_sf"/>
</dbReference>
<gene>
    <name evidence="4" type="ORF">ON006_07575</name>
</gene>
<protein>
    <submittedName>
        <fullName evidence="4">T9SS type A sorting domain-containing protein</fullName>
    </submittedName>
</protein>
<dbReference type="InterPro" id="IPR026444">
    <property type="entry name" value="Secre_tail"/>
</dbReference>
<dbReference type="KEGG" id="dpf:ON006_07575"/>
<dbReference type="InterPro" id="IPR013783">
    <property type="entry name" value="Ig-like_fold"/>
</dbReference>
<dbReference type="Proteomes" id="UP001164653">
    <property type="component" value="Chromosome"/>
</dbReference>
<dbReference type="Pfam" id="PF18962">
    <property type="entry name" value="Por_Secre_tail"/>
    <property type="match status" value="1"/>
</dbReference>
<evidence type="ECO:0000259" key="2">
    <source>
        <dbReference type="Pfam" id="PF03629"/>
    </source>
</evidence>
<accession>A0A9E8NBW4</accession>
<dbReference type="Gene3D" id="3.40.50.1110">
    <property type="entry name" value="SGNH hydrolase"/>
    <property type="match status" value="1"/>
</dbReference>